<gene>
    <name evidence="1" type="ORF">B9T62_35860</name>
</gene>
<reference evidence="1 2" key="1">
    <citation type="submission" date="2017-06" db="EMBL/GenBank/DDBJ databases">
        <title>Complete genome sequence of Paenibacillus donghaensis KCTC 13049T isolated from East Sea sediment, South Korea.</title>
        <authorList>
            <person name="Jung B.K."/>
            <person name="Hong S.-J."/>
            <person name="Shin J.-H."/>
        </authorList>
    </citation>
    <scope>NUCLEOTIDE SEQUENCE [LARGE SCALE GENOMIC DNA]</scope>
    <source>
        <strain evidence="1 2">KCTC 13049</strain>
    </source>
</reference>
<organism evidence="1 2">
    <name type="scientific">Paenibacillus donghaensis</name>
    <dbReference type="NCBI Taxonomy" id="414771"/>
    <lineage>
        <taxon>Bacteria</taxon>
        <taxon>Bacillati</taxon>
        <taxon>Bacillota</taxon>
        <taxon>Bacilli</taxon>
        <taxon>Bacillales</taxon>
        <taxon>Paenibacillaceae</taxon>
        <taxon>Paenibacillus</taxon>
    </lineage>
</organism>
<evidence type="ECO:0000313" key="2">
    <source>
        <dbReference type="Proteomes" id="UP000249890"/>
    </source>
</evidence>
<proteinExistence type="predicted"/>
<sequence length="107" mass="12309">MNYLEFKDNGFKRAVEKQLGLSQSLMTSQNISDITGIVASTSSEELLPIPWVLDGSAFNMHKPNLYFNVIESENGLWEEDLKLFKHISSLTYLYLLETLIFLDSFRI</sequence>
<dbReference type="KEGG" id="pdh:B9T62_35860"/>
<accession>A0A2Z2KPH3</accession>
<protein>
    <submittedName>
        <fullName evidence="1">Uncharacterized protein</fullName>
    </submittedName>
</protein>
<dbReference type="AlphaFoldDB" id="A0A2Z2KPH3"/>
<dbReference type="EMBL" id="CP021780">
    <property type="protein sequence ID" value="ASA25640.1"/>
    <property type="molecule type" value="Genomic_DNA"/>
</dbReference>
<dbReference type="Proteomes" id="UP000249890">
    <property type="component" value="Chromosome"/>
</dbReference>
<dbReference type="RefSeq" id="WP_087919601.1">
    <property type="nucleotide sequence ID" value="NZ_CP021780.1"/>
</dbReference>
<keyword evidence="2" id="KW-1185">Reference proteome</keyword>
<evidence type="ECO:0000313" key="1">
    <source>
        <dbReference type="EMBL" id="ASA25640.1"/>
    </source>
</evidence>
<name>A0A2Z2KPH3_9BACL</name>